<dbReference type="RefSeq" id="WP_142442532.1">
    <property type="nucleotide sequence ID" value="NZ_SESI01000001.1"/>
</dbReference>
<comment type="caution">
    <text evidence="1">The sequence shown here is derived from an EMBL/GenBank/DDBJ whole genome shotgun (WGS) entry which is preliminary data.</text>
</comment>
<dbReference type="AlphaFoldDB" id="A0A544QR11"/>
<sequence length="123" mass="13463">MSTQHETASDGNVLTENTFTFLQAAGASGEFLEFLRHDNESSIRRSVQSDLRHGALSGDPTEYAPLGGHFFDNLWEGDLFGAWRRADPANRRIMRDVFGESTVIAAAVTGGLNRETAAQFVSN</sequence>
<proteinExistence type="predicted"/>
<protein>
    <submittedName>
        <fullName evidence="1">Uncharacterized protein</fullName>
    </submittedName>
</protein>
<gene>
    <name evidence="1" type="ORF">EWF95_02775</name>
</gene>
<name>A0A544QR11_9EURY</name>
<evidence type="ECO:0000313" key="2">
    <source>
        <dbReference type="Proteomes" id="UP000315385"/>
    </source>
</evidence>
<reference evidence="1 2" key="1">
    <citation type="submission" date="2019-02" db="EMBL/GenBank/DDBJ databases">
        <title>Halonotius sp. a new haloqrchaeon isolated from saline water.</title>
        <authorList>
            <person name="Duran-Viseras A."/>
            <person name="Sanchez-Porro C."/>
            <person name="Ventosa A."/>
        </authorList>
    </citation>
    <scope>NUCLEOTIDE SEQUENCE [LARGE SCALE GENOMIC DNA]</scope>
    <source>
        <strain evidence="1 2">F9-27</strain>
    </source>
</reference>
<keyword evidence="2" id="KW-1185">Reference proteome</keyword>
<evidence type="ECO:0000313" key="1">
    <source>
        <dbReference type="EMBL" id="TQQ81879.1"/>
    </source>
</evidence>
<organism evidence="1 2">
    <name type="scientific">Halonotius roseus</name>
    <dbReference type="NCBI Taxonomy" id="2511997"/>
    <lineage>
        <taxon>Archaea</taxon>
        <taxon>Methanobacteriati</taxon>
        <taxon>Methanobacteriota</taxon>
        <taxon>Stenosarchaea group</taxon>
        <taxon>Halobacteria</taxon>
        <taxon>Halobacteriales</taxon>
        <taxon>Haloferacaceae</taxon>
        <taxon>Halonotius</taxon>
    </lineage>
</organism>
<dbReference type="Proteomes" id="UP000315385">
    <property type="component" value="Unassembled WGS sequence"/>
</dbReference>
<dbReference type="OrthoDB" id="343135at2157"/>
<dbReference type="EMBL" id="SESI01000001">
    <property type="protein sequence ID" value="TQQ81879.1"/>
    <property type="molecule type" value="Genomic_DNA"/>
</dbReference>
<accession>A0A544QR11</accession>